<organism evidence="1 2">
    <name type="scientific">Pedobacter westerhofensis</name>
    <dbReference type="NCBI Taxonomy" id="425512"/>
    <lineage>
        <taxon>Bacteria</taxon>
        <taxon>Pseudomonadati</taxon>
        <taxon>Bacteroidota</taxon>
        <taxon>Sphingobacteriia</taxon>
        <taxon>Sphingobacteriales</taxon>
        <taxon>Sphingobacteriaceae</taxon>
        <taxon>Pedobacter</taxon>
    </lineage>
</organism>
<protein>
    <submittedName>
        <fullName evidence="1">Uncharacterized protein</fullName>
    </submittedName>
</protein>
<keyword evidence="2" id="KW-1185">Reference proteome</keyword>
<reference evidence="1 2" key="1">
    <citation type="submission" date="2017-05" db="EMBL/GenBank/DDBJ databases">
        <authorList>
            <person name="Varghese N."/>
            <person name="Submissions S."/>
        </authorList>
    </citation>
    <scope>NUCLEOTIDE SEQUENCE [LARGE SCALE GENOMIC DNA]</scope>
    <source>
        <strain evidence="1 2">DSM 19036</strain>
    </source>
</reference>
<name>A0A521FH98_9SPHI</name>
<sequence>MQIIITILTFKTRNFMVSGDFDVINFGYMEQLITLINLFTF</sequence>
<dbReference type="AlphaFoldDB" id="A0A521FH98"/>
<accession>A0A521FH98</accession>
<proteinExistence type="predicted"/>
<gene>
    <name evidence="1" type="ORF">SAMN06265348_112142</name>
</gene>
<dbReference type="EMBL" id="FXTN01000012">
    <property type="protein sequence ID" value="SMO95496.1"/>
    <property type="molecule type" value="Genomic_DNA"/>
</dbReference>
<evidence type="ECO:0000313" key="1">
    <source>
        <dbReference type="EMBL" id="SMO95496.1"/>
    </source>
</evidence>
<evidence type="ECO:0000313" key="2">
    <source>
        <dbReference type="Proteomes" id="UP000320300"/>
    </source>
</evidence>
<dbReference type="Proteomes" id="UP000320300">
    <property type="component" value="Unassembled WGS sequence"/>
</dbReference>